<dbReference type="InterPro" id="IPR009444">
    <property type="entry name" value="Conjugal_tfr_TraD_a-type"/>
</dbReference>
<proteinExistence type="predicted"/>
<organism evidence="3 4">
    <name type="scientific">Acinetobacter silvestris</name>
    <dbReference type="NCBI Taxonomy" id="1977882"/>
    <lineage>
        <taxon>Bacteria</taxon>
        <taxon>Pseudomonadati</taxon>
        <taxon>Pseudomonadota</taxon>
        <taxon>Gammaproteobacteria</taxon>
        <taxon>Moraxellales</taxon>
        <taxon>Moraxellaceae</taxon>
        <taxon>Acinetobacter</taxon>
    </lineage>
</organism>
<dbReference type="OrthoDB" id="6706921at2"/>
<dbReference type="Proteomes" id="UP000242765">
    <property type="component" value="Unassembled WGS sequence"/>
</dbReference>
<feature type="compositionally biased region" description="Basic and acidic residues" evidence="2">
    <location>
        <begin position="138"/>
        <end position="155"/>
    </location>
</feature>
<feature type="coiled-coil region" evidence="1">
    <location>
        <begin position="58"/>
        <end position="88"/>
    </location>
</feature>
<dbReference type="AlphaFoldDB" id="A0A1Y3C7V3"/>
<evidence type="ECO:0000256" key="1">
    <source>
        <dbReference type="SAM" id="Coils"/>
    </source>
</evidence>
<accession>A0A1Y3C7V3</accession>
<evidence type="ECO:0000313" key="3">
    <source>
        <dbReference type="EMBL" id="OTG62215.1"/>
    </source>
</evidence>
<sequence length="161" mass="18455">MTIKTELPDGHLQFLKALSRPTDYQKLLIELYEKTDRSPIEDKKLIALIRTEKANIRANKAKKDMQHLLNAEKNKEKTLERKQRTKRLIELGALFDIAELGQHDPATLVGMLTNISTAIAPDSDKWTNWHKQGVSILHERKQAKNAKEAQSDHENNSPLKN</sequence>
<keyword evidence="4" id="KW-1185">Reference proteome</keyword>
<dbReference type="RefSeq" id="WP_086204732.1">
    <property type="nucleotide sequence ID" value="NZ_NEGB01000016.1"/>
</dbReference>
<reference evidence="3 4" key="1">
    <citation type="submission" date="2017-04" db="EMBL/GenBank/DDBJ databases">
        <title>High diversity of culturable Acinetobacter species in natural soil and water ecosystems.</title>
        <authorList>
            <person name="Nemec A."/>
            <person name="Radolfova-Krizova L."/>
        </authorList>
    </citation>
    <scope>NUCLEOTIDE SEQUENCE [LARGE SCALE GENOMIC DNA]</scope>
    <source>
        <strain evidence="3 4">ANC 4999</strain>
    </source>
</reference>
<gene>
    <name evidence="3" type="ORF">B9T28_14720</name>
</gene>
<evidence type="ECO:0008006" key="5">
    <source>
        <dbReference type="Google" id="ProtNLM"/>
    </source>
</evidence>
<evidence type="ECO:0000313" key="4">
    <source>
        <dbReference type="Proteomes" id="UP000242765"/>
    </source>
</evidence>
<protein>
    <recommendedName>
        <fullName evidence="5">Conjugal transfer protein TraD</fullName>
    </recommendedName>
</protein>
<keyword evidence="1" id="KW-0175">Coiled coil</keyword>
<dbReference type="EMBL" id="NEGB01000016">
    <property type="protein sequence ID" value="OTG62215.1"/>
    <property type="molecule type" value="Genomic_DNA"/>
</dbReference>
<feature type="region of interest" description="Disordered" evidence="2">
    <location>
        <begin position="138"/>
        <end position="161"/>
    </location>
</feature>
<evidence type="ECO:0000256" key="2">
    <source>
        <dbReference type="SAM" id="MobiDB-lite"/>
    </source>
</evidence>
<comment type="caution">
    <text evidence="3">The sequence shown here is derived from an EMBL/GenBank/DDBJ whole genome shotgun (WGS) entry which is preliminary data.</text>
</comment>
<dbReference type="Pfam" id="PF06412">
    <property type="entry name" value="TraD"/>
    <property type="match status" value="1"/>
</dbReference>
<name>A0A1Y3C7V3_9GAMM</name>